<evidence type="ECO:0000313" key="4">
    <source>
        <dbReference type="Proteomes" id="UP000422764"/>
    </source>
</evidence>
<dbReference type="InterPro" id="IPR036249">
    <property type="entry name" value="Thioredoxin-like_sf"/>
</dbReference>
<protein>
    <submittedName>
        <fullName evidence="3">Thioredoxin fold domain-containing protein</fullName>
    </submittedName>
</protein>
<sequence length="149" mass="16762">MRKEAKVAIILVLILVIGGLYYSKNISGKKNINKAGITTRVDEIIKVEKGELKKPAIMQLSTTTCPACREMYPIMESIDKKYGDKVVVGIVYLDDKEISDQASYLAKKYSVMVVPTIVFLDEYGQQLIRHEGFLSEEEITNILNQMGVK</sequence>
<dbReference type="Pfam" id="PF13098">
    <property type="entry name" value="Thioredoxin_2"/>
    <property type="match status" value="1"/>
</dbReference>
<accession>A0A6I6EJP3</accession>
<dbReference type="InterPro" id="IPR013766">
    <property type="entry name" value="Thioredoxin_domain"/>
</dbReference>
<feature type="transmembrane region" description="Helical" evidence="1">
    <location>
        <begin position="7"/>
        <end position="23"/>
    </location>
</feature>
<keyword evidence="1" id="KW-0472">Membrane</keyword>
<feature type="domain" description="Thioredoxin" evidence="2">
    <location>
        <begin position="33"/>
        <end position="148"/>
    </location>
</feature>
<dbReference type="PROSITE" id="PS00194">
    <property type="entry name" value="THIOREDOXIN_1"/>
    <property type="match status" value="1"/>
</dbReference>
<evidence type="ECO:0000313" key="3">
    <source>
        <dbReference type="EMBL" id="QGU93869.1"/>
    </source>
</evidence>
<dbReference type="AlphaFoldDB" id="A0A6I6EJP3"/>
<organism evidence="3 4">
    <name type="scientific">Clostridium bovifaecis</name>
    <dbReference type="NCBI Taxonomy" id="2184719"/>
    <lineage>
        <taxon>Bacteria</taxon>
        <taxon>Bacillati</taxon>
        <taxon>Bacillota</taxon>
        <taxon>Clostridia</taxon>
        <taxon>Eubacteriales</taxon>
        <taxon>Clostridiaceae</taxon>
        <taxon>Clostridium</taxon>
    </lineage>
</organism>
<dbReference type="EMBL" id="CP046522">
    <property type="protein sequence ID" value="QGU93869.1"/>
    <property type="molecule type" value="Genomic_DNA"/>
</dbReference>
<dbReference type="PROSITE" id="PS51352">
    <property type="entry name" value="THIOREDOXIN_2"/>
    <property type="match status" value="1"/>
</dbReference>
<dbReference type="Gene3D" id="3.40.30.10">
    <property type="entry name" value="Glutaredoxin"/>
    <property type="match status" value="1"/>
</dbReference>
<dbReference type="InterPro" id="IPR017937">
    <property type="entry name" value="Thioredoxin_CS"/>
</dbReference>
<dbReference type="CDD" id="cd02947">
    <property type="entry name" value="TRX_family"/>
    <property type="match status" value="1"/>
</dbReference>
<gene>
    <name evidence="3" type="ORF">GOM49_00865</name>
</gene>
<reference evidence="3 4" key="1">
    <citation type="submission" date="2019-12" db="EMBL/GenBank/DDBJ databases">
        <title>Genome sequenceing of Clostridium bovifaecis.</title>
        <authorList>
            <person name="Yao Y."/>
        </authorList>
    </citation>
    <scope>NUCLEOTIDE SEQUENCE [LARGE SCALE GENOMIC DNA]</scope>
    <source>
        <strain evidence="3 4">BXX</strain>
    </source>
</reference>
<evidence type="ECO:0000256" key="1">
    <source>
        <dbReference type="SAM" id="Phobius"/>
    </source>
</evidence>
<dbReference type="InterPro" id="IPR012336">
    <property type="entry name" value="Thioredoxin-like_fold"/>
</dbReference>
<evidence type="ECO:0000259" key="2">
    <source>
        <dbReference type="PROSITE" id="PS51352"/>
    </source>
</evidence>
<keyword evidence="4" id="KW-1185">Reference proteome</keyword>
<keyword evidence="1" id="KW-0812">Transmembrane</keyword>
<keyword evidence="1" id="KW-1133">Transmembrane helix</keyword>
<dbReference type="SUPFAM" id="SSF52833">
    <property type="entry name" value="Thioredoxin-like"/>
    <property type="match status" value="1"/>
</dbReference>
<dbReference type="Proteomes" id="UP000422764">
    <property type="component" value="Chromosome"/>
</dbReference>
<name>A0A6I6EJP3_9CLOT</name>
<proteinExistence type="predicted"/>